<accession>A0A8J3Y471</accession>
<evidence type="ECO:0000313" key="6">
    <source>
        <dbReference type="EMBL" id="GIJ01174.1"/>
    </source>
</evidence>
<comment type="caution">
    <text evidence="6">The sequence shown here is derived from an EMBL/GenBank/DDBJ whole genome shotgun (WGS) entry which is preliminary data.</text>
</comment>
<dbReference type="Pfam" id="PF03466">
    <property type="entry name" value="LysR_substrate"/>
    <property type="match status" value="1"/>
</dbReference>
<gene>
    <name evidence="6" type="ORF">Sya03_05260</name>
</gene>
<dbReference type="GO" id="GO:0032993">
    <property type="term" value="C:protein-DNA complex"/>
    <property type="evidence" value="ECO:0007669"/>
    <property type="project" value="TreeGrafter"/>
</dbReference>
<feature type="domain" description="HTH lysR-type" evidence="5">
    <location>
        <begin position="3"/>
        <end position="60"/>
    </location>
</feature>
<keyword evidence="4" id="KW-0804">Transcription</keyword>
<dbReference type="AlphaFoldDB" id="A0A8J3Y471"/>
<keyword evidence="2" id="KW-0805">Transcription regulation</keyword>
<dbReference type="Pfam" id="PF00126">
    <property type="entry name" value="HTH_1"/>
    <property type="match status" value="1"/>
</dbReference>
<dbReference type="FunFam" id="1.10.10.10:FF:000001">
    <property type="entry name" value="LysR family transcriptional regulator"/>
    <property type="match status" value="1"/>
</dbReference>
<evidence type="ECO:0000256" key="4">
    <source>
        <dbReference type="ARBA" id="ARBA00023163"/>
    </source>
</evidence>
<name>A0A8J3Y471_9ACTN</name>
<evidence type="ECO:0000256" key="1">
    <source>
        <dbReference type="ARBA" id="ARBA00009437"/>
    </source>
</evidence>
<sequence>MTIELRHLRAFLAIAEEGSLTRAAARLHLTQPALSRTLAQLERHLGARLVDRSTHHLALTEPGHVFRARAYLAVAAADEALDPARLGTWPLRVGHAWSALGARTTALLRRWREAHPQVPLELLRIDDRSAGLAQGRVDVAVLRSPLGGPGITVEPLTTEDRLAVVPADHRLAAAPALRLADLIGDPLAVNPVSGSTTLDLWPRAARPVSTVAVANTDDWLSAIAAGRAVGVTTTATAETYPNPAVAYVPLTDAPPVTVLLAWREPPGHPTVAAFVALARDVVR</sequence>
<dbReference type="GO" id="GO:0003700">
    <property type="term" value="F:DNA-binding transcription factor activity"/>
    <property type="evidence" value="ECO:0007669"/>
    <property type="project" value="InterPro"/>
</dbReference>
<dbReference type="PANTHER" id="PTHR30346:SF0">
    <property type="entry name" value="HCA OPERON TRANSCRIPTIONAL ACTIVATOR HCAR"/>
    <property type="match status" value="1"/>
</dbReference>
<dbReference type="RefSeq" id="WP_203936507.1">
    <property type="nucleotide sequence ID" value="NZ_BAAAGJ010000005.1"/>
</dbReference>
<dbReference type="PRINTS" id="PR00039">
    <property type="entry name" value="HTHLYSR"/>
</dbReference>
<dbReference type="EMBL" id="BOOY01000003">
    <property type="protein sequence ID" value="GIJ01174.1"/>
    <property type="molecule type" value="Genomic_DNA"/>
</dbReference>
<dbReference type="PROSITE" id="PS50931">
    <property type="entry name" value="HTH_LYSR"/>
    <property type="match status" value="1"/>
</dbReference>
<dbReference type="SUPFAM" id="SSF53850">
    <property type="entry name" value="Periplasmic binding protein-like II"/>
    <property type="match status" value="1"/>
</dbReference>
<keyword evidence="7" id="KW-1185">Reference proteome</keyword>
<dbReference type="InterPro" id="IPR036390">
    <property type="entry name" value="WH_DNA-bd_sf"/>
</dbReference>
<dbReference type="Gene3D" id="1.10.10.10">
    <property type="entry name" value="Winged helix-like DNA-binding domain superfamily/Winged helix DNA-binding domain"/>
    <property type="match status" value="1"/>
</dbReference>
<dbReference type="InterPro" id="IPR000847">
    <property type="entry name" value="LysR_HTH_N"/>
</dbReference>
<evidence type="ECO:0000256" key="3">
    <source>
        <dbReference type="ARBA" id="ARBA00023125"/>
    </source>
</evidence>
<dbReference type="Gene3D" id="3.40.190.10">
    <property type="entry name" value="Periplasmic binding protein-like II"/>
    <property type="match status" value="2"/>
</dbReference>
<proteinExistence type="inferred from homology"/>
<dbReference type="InterPro" id="IPR005119">
    <property type="entry name" value="LysR_subst-bd"/>
</dbReference>
<dbReference type="InterPro" id="IPR036388">
    <property type="entry name" value="WH-like_DNA-bd_sf"/>
</dbReference>
<keyword evidence="3" id="KW-0238">DNA-binding</keyword>
<evidence type="ECO:0000313" key="7">
    <source>
        <dbReference type="Proteomes" id="UP000652013"/>
    </source>
</evidence>
<evidence type="ECO:0000259" key="5">
    <source>
        <dbReference type="PROSITE" id="PS50931"/>
    </source>
</evidence>
<organism evidence="6 7">
    <name type="scientific">Spirilliplanes yamanashiensis</name>
    <dbReference type="NCBI Taxonomy" id="42233"/>
    <lineage>
        <taxon>Bacteria</taxon>
        <taxon>Bacillati</taxon>
        <taxon>Actinomycetota</taxon>
        <taxon>Actinomycetes</taxon>
        <taxon>Micromonosporales</taxon>
        <taxon>Micromonosporaceae</taxon>
        <taxon>Spirilliplanes</taxon>
    </lineage>
</organism>
<evidence type="ECO:0000256" key="2">
    <source>
        <dbReference type="ARBA" id="ARBA00023015"/>
    </source>
</evidence>
<dbReference type="GO" id="GO:0003677">
    <property type="term" value="F:DNA binding"/>
    <property type="evidence" value="ECO:0007669"/>
    <property type="project" value="UniProtKB-KW"/>
</dbReference>
<reference evidence="6" key="1">
    <citation type="submission" date="2021-01" db="EMBL/GenBank/DDBJ databases">
        <title>Whole genome shotgun sequence of Spirilliplanes yamanashiensis NBRC 15828.</title>
        <authorList>
            <person name="Komaki H."/>
            <person name="Tamura T."/>
        </authorList>
    </citation>
    <scope>NUCLEOTIDE SEQUENCE</scope>
    <source>
        <strain evidence="6">NBRC 15828</strain>
    </source>
</reference>
<comment type="similarity">
    <text evidence="1">Belongs to the LysR transcriptional regulatory family.</text>
</comment>
<protein>
    <submittedName>
        <fullName evidence="6">LysR family transcriptional regulator</fullName>
    </submittedName>
</protein>
<dbReference type="Proteomes" id="UP000652013">
    <property type="component" value="Unassembled WGS sequence"/>
</dbReference>
<dbReference type="PANTHER" id="PTHR30346">
    <property type="entry name" value="TRANSCRIPTIONAL DUAL REGULATOR HCAR-RELATED"/>
    <property type="match status" value="1"/>
</dbReference>
<dbReference type="SUPFAM" id="SSF46785">
    <property type="entry name" value="Winged helix' DNA-binding domain"/>
    <property type="match status" value="1"/>
</dbReference>